<reference evidence="1 2" key="1">
    <citation type="journal article" date="2022" name="New Phytol.">
        <title>Ecological generalism drives hyperdiversity of secondary metabolite gene clusters in xylarialean endophytes.</title>
        <authorList>
            <person name="Franco M.E.E."/>
            <person name="Wisecaver J.H."/>
            <person name="Arnold A.E."/>
            <person name="Ju Y.M."/>
            <person name="Slot J.C."/>
            <person name="Ahrendt S."/>
            <person name="Moore L.P."/>
            <person name="Eastman K.E."/>
            <person name="Scott K."/>
            <person name="Konkel Z."/>
            <person name="Mondo S.J."/>
            <person name="Kuo A."/>
            <person name="Hayes R.D."/>
            <person name="Haridas S."/>
            <person name="Andreopoulos B."/>
            <person name="Riley R."/>
            <person name="LaButti K."/>
            <person name="Pangilinan J."/>
            <person name="Lipzen A."/>
            <person name="Amirebrahimi M."/>
            <person name="Yan J."/>
            <person name="Adam C."/>
            <person name="Keymanesh K."/>
            <person name="Ng V."/>
            <person name="Louie K."/>
            <person name="Northen T."/>
            <person name="Drula E."/>
            <person name="Henrissat B."/>
            <person name="Hsieh H.M."/>
            <person name="Youens-Clark K."/>
            <person name="Lutzoni F."/>
            <person name="Miadlikowska J."/>
            <person name="Eastwood D.C."/>
            <person name="Hamelin R.C."/>
            <person name="Grigoriev I.V."/>
            <person name="U'Ren J.M."/>
        </authorList>
    </citation>
    <scope>NUCLEOTIDE SEQUENCE [LARGE SCALE GENOMIC DNA]</scope>
    <source>
        <strain evidence="1 2">ER1909</strain>
    </source>
</reference>
<organism evidence="1 2">
    <name type="scientific">Hypoxylon rubiginosum</name>
    <dbReference type="NCBI Taxonomy" id="110542"/>
    <lineage>
        <taxon>Eukaryota</taxon>
        <taxon>Fungi</taxon>
        <taxon>Dikarya</taxon>
        <taxon>Ascomycota</taxon>
        <taxon>Pezizomycotina</taxon>
        <taxon>Sordariomycetes</taxon>
        <taxon>Xylariomycetidae</taxon>
        <taxon>Xylariales</taxon>
        <taxon>Hypoxylaceae</taxon>
        <taxon>Hypoxylon</taxon>
    </lineage>
</organism>
<accession>A0ACC0CV38</accession>
<evidence type="ECO:0000313" key="2">
    <source>
        <dbReference type="Proteomes" id="UP001497680"/>
    </source>
</evidence>
<proteinExistence type="predicted"/>
<protein>
    <submittedName>
        <fullName evidence="1">Uncharacterized protein</fullName>
    </submittedName>
</protein>
<evidence type="ECO:0000313" key="1">
    <source>
        <dbReference type="EMBL" id="KAI6084243.1"/>
    </source>
</evidence>
<keyword evidence="2" id="KW-1185">Reference proteome</keyword>
<dbReference type="EMBL" id="MU394340">
    <property type="protein sequence ID" value="KAI6084243.1"/>
    <property type="molecule type" value="Genomic_DNA"/>
</dbReference>
<dbReference type="Proteomes" id="UP001497680">
    <property type="component" value="Unassembled WGS sequence"/>
</dbReference>
<comment type="caution">
    <text evidence="1">The sequence shown here is derived from an EMBL/GenBank/DDBJ whole genome shotgun (WGS) entry which is preliminary data.</text>
</comment>
<name>A0ACC0CV38_9PEZI</name>
<gene>
    <name evidence="1" type="ORF">F4821DRAFT_177409</name>
</gene>
<sequence length="547" mass="57021">MRSQHSNIDRSNNGSHEGHQYDDVPDGNIAPAEIGLKNPPECSNACYGVFVHEWSGRTGGTLEGVCKQLSQDEPKTELWKLYCCNLANCGVRADGEGKDPGVDKIINECQSLPGKYLIYDPGPPPNNSTCESFANSSEPGDMGALTILPSNGPSATATATSALSSPATTTRPSSVLNSTMSGAGVAPSESTGLTEGSKAAIGICASLAIIAIIFLVGFMISRRRSRPQSYFDGAPSAPHHGRSFSEPLSGSRTPLITPPPSASSKRPPPTPPPRLGDRRFLPSLLKQGDTTSSSLASEDRIYPHAVFGLPPEKGMMRHERRATTSSIHNSPLSPSHPAAVHFPPHFLRDSASSYSSGPGGASTATIGSHKAGSIRSGATGASPLLQPLSPTRLPRSHDERLETPHLATPAGPPPNRALPAPPPYHPVSPTFTVSPISPSASPGLPAVRPLALSDGKGHAESSAIISPLPKSTKDLSDLTESYARETLESWGSWSGTGGGGPGVSLGGGKKRGHGHNSRSRDSEGKKGPNGSMVSLQELDLERLGGKY</sequence>